<feature type="region of interest" description="Disordered" evidence="10">
    <location>
        <begin position="55"/>
        <end position="118"/>
    </location>
</feature>
<evidence type="ECO:0000259" key="11">
    <source>
        <dbReference type="PROSITE" id="PS50158"/>
    </source>
</evidence>
<dbReference type="InterPro" id="IPR051644">
    <property type="entry name" value="TRAMP_AT-DNA-binding"/>
</dbReference>
<evidence type="ECO:0000256" key="7">
    <source>
        <dbReference type="ARBA" id="ARBA00041190"/>
    </source>
</evidence>
<evidence type="ECO:0000256" key="5">
    <source>
        <dbReference type="ARBA" id="ARBA00022833"/>
    </source>
</evidence>
<protein>
    <recommendedName>
        <fullName evidence="7">Zinc finger CCHC domain-containing protein 7</fullName>
    </recommendedName>
    <alternativeName>
        <fullName evidence="8">TRAMP-like complex RNA-binding factor ZCCHC7</fullName>
    </alternativeName>
</protein>
<keyword evidence="3" id="KW-0677">Repeat</keyword>
<dbReference type="GO" id="GO:0071037">
    <property type="term" value="P:nuclear polyadenylation-dependent snRNA catabolic process"/>
    <property type="evidence" value="ECO:0007669"/>
    <property type="project" value="TreeGrafter"/>
</dbReference>
<reference evidence="12 13" key="1">
    <citation type="submission" date="2017-07" db="EMBL/GenBank/DDBJ databases">
        <authorList>
            <person name="Talla V."/>
            <person name="Backstrom N."/>
        </authorList>
    </citation>
    <scope>NUCLEOTIDE SEQUENCE [LARGE SCALE GENOMIC DNA]</scope>
</reference>
<dbReference type="AlphaFoldDB" id="A0A5E4R526"/>
<gene>
    <name evidence="12" type="ORF">LSINAPIS_LOCUS15211</name>
</gene>
<proteinExistence type="predicted"/>
<evidence type="ECO:0000313" key="13">
    <source>
        <dbReference type="Proteomes" id="UP000324832"/>
    </source>
</evidence>
<accession>A0A5E4R526</accession>
<feature type="region of interest" description="Disordered" evidence="10">
    <location>
        <begin position="258"/>
        <end position="341"/>
    </location>
</feature>
<dbReference type="SUPFAM" id="SSF57756">
    <property type="entry name" value="Retrovirus zinc finger-like domains"/>
    <property type="match status" value="1"/>
</dbReference>
<dbReference type="GO" id="GO:0003723">
    <property type="term" value="F:RNA binding"/>
    <property type="evidence" value="ECO:0007669"/>
    <property type="project" value="TreeGrafter"/>
</dbReference>
<dbReference type="GO" id="GO:0031499">
    <property type="term" value="C:TRAMP complex"/>
    <property type="evidence" value="ECO:0007669"/>
    <property type="project" value="TreeGrafter"/>
</dbReference>
<dbReference type="OrthoDB" id="7608935at2759"/>
<evidence type="ECO:0000256" key="10">
    <source>
        <dbReference type="SAM" id="MobiDB-lite"/>
    </source>
</evidence>
<dbReference type="PANTHER" id="PTHR46543:SF1">
    <property type="entry name" value="ZINC FINGER CCHC DOMAIN-CONTAINING PROTEIN 7"/>
    <property type="match status" value="1"/>
</dbReference>
<feature type="region of interest" description="Disordered" evidence="10">
    <location>
        <begin position="182"/>
        <end position="210"/>
    </location>
</feature>
<keyword evidence="6" id="KW-0539">Nucleus</keyword>
<dbReference type="Gene3D" id="4.10.60.10">
    <property type="entry name" value="Zinc finger, CCHC-type"/>
    <property type="match status" value="2"/>
</dbReference>
<name>A0A5E4R526_9NEOP</name>
<feature type="compositionally biased region" description="Polar residues" evidence="10">
    <location>
        <begin position="727"/>
        <end position="737"/>
    </location>
</feature>
<keyword evidence="13" id="KW-1185">Reference proteome</keyword>
<evidence type="ECO:0000256" key="8">
    <source>
        <dbReference type="ARBA" id="ARBA00043023"/>
    </source>
</evidence>
<evidence type="ECO:0000256" key="3">
    <source>
        <dbReference type="ARBA" id="ARBA00022737"/>
    </source>
</evidence>
<organism evidence="12 13">
    <name type="scientific">Leptidea sinapis</name>
    <dbReference type="NCBI Taxonomy" id="189913"/>
    <lineage>
        <taxon>Eukaryota</taxon>
        <taxon>Metazoa</taxon>
        <taxon>Ecdysozoa</taxon>
        <taxon>Arthropoda</taxon>
        <taxon>Hexapoda</taxon>
        <taxon>Insecta</taxon>
        <taxon>Pterygota</taxon>
        <taxon>Neoptera</taxon>
        <taxon>Endopterygota</taxon>
        <taxon>Lepidoptera</taxon>
        <taxon>Glossata</taxon>
        <taxon>Ditrysia</taxon>
        <taxon>Papilionoidea</taxon>
        <taxon>Pieridae</taxon>
        <taxon>Dismorphiinae</taxon>
        <taxon>Leptidea</taxon>
    </lineage>
</organism>
<feature type="domain" description="CCHC-type" evidence="11">
    <location>
        <begin position="550"/>
        <end position="565"/>
    </location>
</feature>
<evidence type="ECO:0000256" key="6">
    <source>
        <dbReference type="ARBA" id="ARBA00023242"/>
    </source>
</evidence>
<dbReference type="GO" id="GO:0071039">
    <property type="term" value="P:nuclear polyadenylation-dependent CUT catabolic process"/>
    <property type="evidence" value="ECO:0007669"/>
    <property type="project" value="TreeGrafter"/>
</dbReference>
<dbReference type="GO" id="GO:0071031">
    <property type="term" value="P:nuclear mRNA surveillance of mRNA 3'-end processing"/>
    <property type="evidence" value="ECO:0007669"/>
    <property type="project" value="TreeGrafter"/>
</dbReference>
<dbReference type="GO" id="GO:0071038">
    <property type="term" value="P:TRAMP-dependent tRNA surveillance pathway"/>
    <property type="evidence" value="ECO:0007669"/>
    <property type="project" value="TreeGrafter"/>
</dbReference>
<feature type="compositionally biased region" description="Polar residues" evidence="10">
    <location>
        <begin position="281"/>
        <end position="301"/>
    </location>
</feature>
<evidence type="ECO:0000256" key="1">
    <source>
        <dbReference type="ARBA" id="ARBA00004123"/>
    </source>
</evidence>
<dbReference type="InterPro" id="IPR001878">
    <property type="entry name" value="Znf_CCHC"/>
</dbReference>
<dbReference type="GO" id="GO:0071035">
    <property type="term" value="P:nuclear polyadenylation-dependent rRNA catabolic process"/>
    <property type="evidence" value="ECO:0007669"/>
    <property type="project" value="TreeGrafter"/>
</dbReference>
<dbReference type="EMBL" id="FZQP02007014">
    <property type="protein sequence ID" value="VVD05730.1"/>
    <property type="molecule type" value="Genomic_DNA"/>
</dbReference>
<dbReference type="InterPro" id="IPR036875">
    <property type="entry name" value="Znf_CCHC_sf"/>
</dbReference>
<dbReference type="GO" id="GO:0071036">
    <property type="term" value="P:nuclear polyadenylation-dependent snoRNA catabolic process"/>
    <property type="evidence" value="ECO:0007669"/>
    <property type="project" value="TreeGrafter"/>
</dbReference>
<keyword evidence="5" id="KW-0862">Zinc</keyword>
<feature type="region of interest" description="Disordered" evidence="10">
    <location>
        <begin position="359"/>
        <end position="394"/>
    </location>
</feature>
<sequence length="1160" mass="131943">MDEEQSDHELEGRMYAMIHHVDHSLANVPQTNDVDGKIPVHVDITARTTNTVRRYWHSDTDQNTSYRKNNATSLNNANNTDKNNQKSIENSQPKTKSQDVNQPKSGTTQSKSSMIPSNQNISVTKEEKNNLPTSDLSMFQHPVPNNLTKTIEILENDDCKPVELQSSDEDEVIEIELPPKPTITIESSDEDDVKVSFESPQKENRPNNLSEKVVTDRGVSASPVPSIVSSVSDEFIRSDCIALNISSRNANNQSFDFSLHGSDLLDQTPSKKKKRKRNKDSATSTPIADQSTITPNKNSLESCFATPKSKAKKKKKSKGDKQSSKIIPMADLCDSDSNQSNQNSYLVTEKSLPSIDVYESDSNQSEQNETGKPNQKILHKEIDTSDSSAAKKSDESCTLSIPTYDSVIDLTEAEPVINESIVMANVMGFPDNDTIDVIDDHNKLGSTKIPSILCEDLDFDNLKGKNNVNKHHRFSLTTLRQEMEKFYNESWGGENFNHREIQKNMSRDKSLWVIDPKDRMPAMGKRKTTCNYCNRVGHRDDTCRLRPPVCYMCGSAGHYETRCPRKICVNCGSPNHVYSNMCRNCSNWNYVKCCECGQVGHPASHCPDFWRRYHNTIDSNMPLEENHFNKKHYQMYCSGCTRRGHLVHMCRVSLPFSGLPINTPYVHNYRPVYPPTASENIDPNKQSDDSTQQNNLSSTPRTERQKRQSKSPVVHDSHLNKKRKNSFAESNEATRCTKSPLNKSLKNNKDQIQKTHENDIETTNQTEEEKLTVSAGTDHDKAPDFIPIFSANHDKRGQVIQDNEVSDTSEVITSSRIYLAKDVKEALTTDDGKMWLEEAAVRNNITVENNSDDNLFISVKGTVGNQEAFQSELKEWRDVNNKKEKNQSLFDTPTNKQPDLCNGIPKNRNELLRKLTKALDSLKNDIGDPNFLYKELLYHQKKHKDILKMKVISTKQLANNRININGMLRRLNMILLGQAGLADGAEHLHELHLLQDKLTNLRNKNVSKTMRDEIGEHFHCIFTAIPRNDYADLLNKYYISKYGSTMYTKQNDPVKMSPKLKNKSVNLKRKFRLDVTAEVNSNCKPLKVQKELKKLDSFRQRLLQTKTSDAALRKKRLMLMKKLIGCMSVLDQCNHLPPKIKKRIIKIQDQAQTFFILSKL</sequence>
<dbReference type="SMART" id="SM00343">
    <property type="entry name" value="ZnF_C2HC"/>
    <property type="match status" value="5"/>
</dbReference>
<dbReference type="PROSITE" id="PS50158">
    <property type="entry name" value="ZF_CCHC"/>
    <property type="match status" value="2"/>
</dbReference>
<evidence type="ECO:0000313" key="12">
    <source>
        <dbReference type="EMBL" id="VVD05730.1"/>
    </source>
</evidence>
<dbReference type="Proteomes" id="UP000324832">
    <property type="component" value="Unassembled WGS sequence"/>
</dbReference>
<feature type="compositionally biased region" description="Polar residues" evidence="10">
    <location>
        <begin position="677"/>
        <end position="700"/>
    </location>
</feature>
<dbReference type="PANTHER" id="PTHR46543">
    <property type="entry name" value="ZINC FINGER CCHC DOMAIN-CONTAINING PROTEIN 7"/>
    <property type="match status" value="1"/>
</dbReference>
<evidence type="ECO:0000256" key="2">
    <source>
        <dbReference type="ARBA" id="ARBA00022723"/>
    </source>
</evidence>
<dbReference type="GO" id="GO:0008270">
    <property type="term" value="F:zinc ion binding"/>
    <property type="evidence" value="ECO:0007669"/>
    <property type="project" value="UniProtKB-KW"/>
</dbReference>
<feature type="compositionally biased region" description="Low complexity" evidence="10">
    <location>
        <begin position="69"/>
        <end position="82"/>
    </location>
</feature>
<comment type="subcellular location">
    <subcellularLocation>
        <location evidence="1">Nucleus</location>
    </subcellularLocation>
</comment>
<keyword evidence="4 9" id="KW-0863">Zinc-finger</keyword>
<evidence type="ECO:0000256" key="4">
    <source>
        <dbReference type="ARBA" id="ARBA00022771"/>
    </source>
</evidence>
<feature type="domain" description="CCHC-type" evidence="11">
    <location>
        <begin position="592"/>
        <end position="608"/>
    </location>
</feature>
<keyword evidence="2" id="KW-0479">Metal-binding</keyword>
<feature type="compositionally biased region" description="Polar residues" evidence="10">
    <location>
        <begin position="85"/>
        <end position="118"/>
    </location>
</feature>
<evidence type="ECO:0000256" key="9">
    <source>
        <dbReference type="PROSITE-ProRule" id="PRU00047"/>
    </source>
</evidence>
<feature type="region of interest" description="Disordered" evidence="10">
    <location>
        <begin position="674"/>
        <end position="748"/>
    </location>
</feature>
<feature type="compositionally biased region" description="Polar residues" evidence="10">
    <location>
        <begin position="360"/>
        <end position="373"/>
    </location>
</feature>
<feature type="compositionally biased region" description="Basic residues" evidence="10">
    <location>
        <begin position="309"/>
        <end position="318"/>
    </location>
</feature>
<feature type="compositionally biased region" description="Basic and acidic residues" evidence="10">
    <location>
        <begin position="378"/>
        <end position="394"/>
    </location>
</feature>